<accession>A0A922L9S2</accession>
<dbReference type="EMBL" id="ASGP02000001">
    <property type="protein sequence ID" value="KAH9527558.1"/>
    <property type="molecule type" value="Genomic_DNA"/>
</dbReference>
<protein>
    <submittedName>
        <fullName evidence="1">Uncharacterized protein</fullName>
    </submittedName>
</protein>
<sequence length="65" mass="7243">MTYQFEDEKHSPFKAATINVYICPPSSGGNCANNQNEYCRHQAGLLTYMNIVRPINVVIIPGIVT</sequence>
<dbReference type="AlphaFoldDB" id="A0A922L9S2"/>
<name>A0A922L9S2_DERFA</name>
<evidence type="ECO:0000313" key="1">
    <source>
        <dbReference type="EMBL" id="KAH9527558.1"/>
    </source>
</evidence>
<reference evidence="1" key="1">
    <citation type="submission" date="2013-05" db="EMBL/GenBank/DDBJ databases">
        <authorList>
            <person name="Yim A.K.Y."/>
            <person name="Chan T.F."/>
            <person name="Ji K.M."/>
            <person name="Liu X.Y."/>
            <person name="Zhou J.W."/>
            <person name="Li R.Q."/>
            <person name="Yang K.Y."/>
            <person name="Li J."/>
            <person name="Li M."/>
            <person name="Law P.T.W."/>
            <person name="Wu Y.L."/>
            <person name="Cai Z.L."/>
            <person name="Qin H."/>
            <person name="Bao Y."/>
            <person name="Leung R.K.K."/>
            <person name="Ng P.K.S."/>
            <person name="Zou J."/>
            <person name="Zhong X.J."/>
            <person name="Ran P.X."/>
            <person name="Zhong N.S."/>
            <person name="Liu Z.G."/>
            <person name="Tsui S.K.W."/>
        </authorList>
    </citation>
    <scope>NUCLEOTIDE SEQUENCE</scope>
    <source>
        <strain evidence="1">Derf</strain>
        <tissue evidence="1">Whole organism</tissue>
    </source>
</reference>
<organism evidence="1 2">
    <name type="scientific">Dermatophagoides farinae</name>
    <name type="common">American house dust mite</name>
    <dbReference type="NCBI Taxonomy" id="6954"/>
    <lineage>
        <taxon>Eukaryota</taxon>
        <taxon>Metazoa</taxon>
        <taxon>Ecdysozoa</taxon>
        <taxon>Arthropoda</taxon>
        <taxon>Chelicerata</taxon>
        <taxon>Arachnida</taxon>
        <taxon>Acari</taxon>
        <taxon>Acariformes</taxon>
        <taxon>Sarcoptiformes</taxon>
        <taxon>Astigmata</taxon>
        <taxon>Psoroptidia</taxon>
        <taxon>Analgoidea</taxon>
        <taxon>Pyroglyphidae</taxon>
        <taxon>Dermatophagoidinae</taxon>
        <taxon>Dermatophagoides</taxon>
    </lineage>
</organism>
<keyword evidence="2" id="KW-1185">Reference proteome</keyword>
<gene>
    <name evidence="1" type="ORF">DERF_001567</name>
</gene>
<proteinExistence type="predicted"/>
<reference evidence="1" key="2">
    <citation type="journal article" date="2022" name="Res Sq">
        <title>Comparative Genomics Reveals Insights into the Divergent Evolution of Astigmatic Mites and Household Pest Adaptations.</title>
        <authorList>
            <person name="Xiong Q."/>
            <person name="Wan A.T.-Y."/>
            <person name="Liu X.-Y."/>
            <person name="Fung C.S.-H."/>
            <person name="Xiao X."/>
            <person name="Malainual N."/>
            <person name="Hou J."/>
            <person name="Wang L."/>
            <person name="Wang M."/>
            <person name="Yang K."/>
            <person name="Cui Y."/>
            <person name="Leung E."/>
            <person name="Nong W."/>
            <person name="Shin S.-K."/>
            <person name="Au S."/>
            <person name="Jeong K.Y."/>
            <person name="Chew F.T."/>
            <person name="Hui J."/>
            <person name="Leung T.F."/>
            <person name="Tungtrongchitr A."/>
            <person name="Zhong N."/>
            <person name="Liu Z."/>
            <person name="Tsui S."/>
        </authorList>
    </citation>
    <scope>NUCLEOTIDE SEQUENCE</scope>
    <source>
        <strain evidence="1">Derf</strain>
        <tissue evidence="1">Whole organism</tissue>
    </source>
</reference>
<evidence type="ECO:0000313" key="2">
    <source>
        <dbReference type="Proteomes" id="UP000790347"/>
    </source>
</evidence>
<comment type="caution">
    <text evidence="1">The sequence shown here is derived from an EMBL/GenBank/DDBJ whole genome shotgun (WGS) entry which is preliminary data.</text>
</comment>
<dbReference type="Proteomes" id="UP000790347">
    <property type="component" value="Unassembled WGS sequence"/>
</dbReference>